<dbReference type="InterPro" id="IPR026590">
    <property type="entry name" value="Ssirtuin_cat_dom"/>
</dbReference>
<dbReference type="OrthoDB" id="420264at2759"/>
<feature type="binding site" evidence="6">
    <location>
        <position position="230"/>
    </location>
    <ligand>
        <name>Zn(2+)</name>
        <dbReference type="ChEBI" id="CHEBI:29105"/>
    </ligand>
</feature>
<dbReference type="EMBL" id="GL349434">
    <property type="protein sequence ID" value="KNC48779.1"/>
    <property type="molecule type" value="Genomic_DNA"/>
</dbReference>
<dbReference type="GeneID" id="25560359"/>
<evidence type="ECO:0000259" key="8">
    <source>
        <dbReference type="PROSITE" id="PS50305"/>
    </source>
</evidence>
<feature type="region of interest" description="Disordered" evidence="7">
    <location>
        <begin position="381"/>
        <end position="407"/>
    </location>
</feature>
<keyword evidence="3 6" id="KW-0479">Metal-binding</keyword>
<gene>
    <name evidence="9" type="ORF">AMSG_00557</name>
</gene>
<evidence type="ECO:0000256" key="1">
    <source>
        <dbReference type="ARBA" id="ARBA00001947"/>
    </source>
</evidence>
<evidence type="ECO:0000313" key="10">
    <source>
        <dbReference type="Proteomes" id="UP000054408"/>
    </source>
</evidence>
<dbReference type="RefSeq" id="XP_013762830.1">
    <property type="nucleotide sequence ID" value="XM_013907376.1"/>
</dbReference>
<dbReference type="Pfam" id="PF02146">
    <property type="entry name" value="SIR2"/>
    <property type="match status" value="1"/>
</dbReference>
<dbReference type="InterPro" id="IPR029035">
    <property type="entry name" value="DHS-like_NAD/FAD-binding_dom"/>
</dbReference>
<feature type="active site" description="Proton acceptor" evidence="6">
    <location>
        <position position="193"/>
    </location>
</feature>
<dbReference type="InterPro" id="IPR026591">
    <property type="entry name" value="Sirtuin_cat_small_dom_sf"/>
</dbReference>
<dbReference type="OMA" id="RCAIADC"/>
<dbReference type="GO" id="GO:0046872">
    <property type="term" value="F:metal ion binding"/>
    <property type="evidence" value="ECO:0007669"/>
    <property type="project" value="UniProtKB-KW"/>
</dbReference>
<dbReference type="PANTHER" id="PTHR11085:SF6">
    <property type="entry name" value="NAD-DEPENDENT PROTEIN DEACETYLASE SIRTUIN-2"/>
    <property type="match status" value="1"/>
</dbReference>
<dbReference type="GO" id="GO:0005634">
    <property type="term" value="C:nucleus"/>
    <property type="evidence" value="ECO:0007669"/>
    <property type="project" value="TreeGrafter"/>
</dbReference>
<dbReference type="STRING" id="461836.A0A0L0D8W2"/>
<dbReference type="Gene3D" id="3.30.1600.10">
    <property type="entry name" value="SIR2/SIRT2 'Small Domain"/>
    <property type="match status" value="1"/>
</dbReference>
<dbReference type="GO" id="GO:0017136">
    <property type="term" value="F:histone deacetylase activity, NAD-dependent"/>
    <property type="evidence" value="ECO:0007669"/>
    <property type="project" value="TreeGrafter"/>
</dbReference>
<evidence type="ECO:0000256" key="6">
    <source>
        <dbReference type="PROSITE-ProRule" id="PRU00236"/>
    </source>
</evidence>
<dbReference type="SUPFAM" id="SSF52467">
    <property type="entry name" value="DHS-like NAD/FAD-binding domain"/>
    <property type="match status" value="1"/>
</dbReference>
<proteinExistence type="predicted"/>
<dbReference type="PROSITE" id="PS50305">
    <property type="entry name" value="SIRTUIN"/>
    <property type="match status" value="1"/>
</dbReference>
<organism evidence="9 10">
    <name type="scientific">Thecamonas trahens ATCC 50062</name>
    <dbReference type="NCBI Taxonomy" id="461836"/>
    <lineage>
        <taxon>Eukaryota</taxon>
        <taxon>Apusozoa</taxon>
        <taxon>Apusomonadida</taxon>
        <taxon>Apusomonadidae</taxon>
        <taxon>Thecamonas</taxon>
    </lineage>
</organism>
<feature type="domain" description="Deacetylase sirtuin-type" evidence="8">
    <location>
        <begin position="66"/>
        <end position="358"/>
    </location>
</feature>
<sequence>MSSPPPNLPSGVSAILAAMGLDPNALGGDDLPSLAELLGALSLSARSPSPPLLTDEERTSVFGGQPPSLDAFVGKILSGELRNVIVLAGAGLSVAAGVPDFRSDAGLYAALAQYDLPFPEAVFELDFFRSNPRPFYALASAMFSETDTVSPTLAHWFLRLLHDRGLLLRVYTQNIDGLEADTGLPDEVVIPVHGSFVDAHCIDCGASYEIDVVKTAIRSADIPRCAIADCAGLIKPAIVFFGESLPETFFEHSREDVAIADAIIVMGTSLTVQPVASLPSRVSPTIPRLLINRERVGDFTPADDPNNYRDVLALGNLDDQVVRLCHALGPDWSADLASLAGSGSVLDKAAADEKARAAADAIARAVAATTAAPVDVVSDAAPAATSNASGSASVSQTTSPAPHPSSA</sequence>
<dbReference type="Gene3D" id="3.40.50.1220">
    <property type="entry name" value="TPP-binding domain"/>
    <property type="match status" value="1"/>
</dbReference>
<feature type="binding site" evidence="6">
    <location>
        <position position="204"/>
    </location>
    <ligand>
        <name>Zn(2+)</name>
        <dbReference type="ChEBI" id="CHEBI:29105"/>
    </ligand>
</feature>
<feature type="binding site" evidence="6">
    <location>
        <position position="225"/>
    </location>
    <ligand>
        <name>Zn(2+)</name>
        <dbReference type="ChEBI" id="CHEBI:29105"/>
    </ligand>
</feature>
<keyword evidence="10" id="KW-1185">Reference proteome</keyword>
<feature type="binding site" evidence="6">
    <location>
        <position position="201"/>
    </location>
    <ligand>
        <name>Zn(2+)</name>
        <dbReference type="ChEBI" id="CHEBI:29105"/>
    </ligand>
</feature>
<keyword evidence="2" id="KW-0808">Transferase</keyword>
<reference evidence="9 10" key="1">
    <citation type="submission" date="2010-05" db="EMBL/GenBank/DDBJ databases">
        <title>The Genome Sequence of Thecamonas trahens ATCC 50062.</title>
        <authorList>
            <consortium name="The Broad Institute Genome Sequencing Platform"/>
            <person name="Russ C."/>
            <person name="Cuomo C."/>
            <person name="Shea T."/>
            <person name="Young S.K."/>
            <person name="Zeng Q."/>
            <person name="Koehrsen M."/>
            <person name="Haas B."/>
            <person name="Borodovsky M."/>
            <person name="Guigo R."/>
            <person name="Alvarado L."/>
            <person name="Berlin A."/>
            <person name="Bochicchio J."/>
            <person name="Borenstein D."/>
            <person name="Chapman S."/>
            <person name="Chen Z."/>
            <person name="Freedman E."/>
            <person name="Gellesch M."/>
            <person name="Goldberg J."/>
            <person name="Griggs A."/>
            <person name="Gujja S."/>
            <person name="Heilman E."/>
            <person name="Heiman D."/>
            <person name="Hepburn T."/>
            <person name="Howarth C."/>
            <person name="Jen D."/>
            <person name="Larson L."/>
            <person name="Mehta T."/>
            <person name="Park D."/>
            <person name="Pearson M."/>
            <person name="Roberts A."/>
            <person name="Saif S."/>
            <person name="Shenoy N."/>
            <person name="Sisk P."/>
            <person name="Stolte C."/>
            <person name="Sykes S."/>
            <person name="Thomson T."/>
            <person name="Walk T."/>
            <person name="White J."/>
            <person name="Yandava C."/>
            <person name="Burger G."/>
            <person name="Gray M.W."/>
            <person name="Holland P.W.H."/>
            <person name="King N."/>
            <person name="Lang F.B.F."/>
            <person name="Roger A.J."/>
            <person name="Ruiz-Trillo I."/>
            <person name="Lander E."/>
            <person name="Nusbaum C."/>
        </authorList>
    </citation>
    <scope>NUCLEOTIDE SEQUENCE [LARGE SCALE GENOMIC DNA]</scope>
    <source>
        <strain evidence="9 10">ATCC 50062</strain>
    </source>
</reference>
<dbReference type="eggNOG" id="KOG2682">
    <property type="taxonomic scope" value="Eukaryota"/>
</dbReference>
<evidence type="ECO:0000256" key="2">
    <source>
        <dbReference type="ARBA" id="ARBA00022679"/>
    </source>
</evidence>
<evidence type="ECO:0000256" key="5">
    <source>
        <dbReference type="ARBA" id="ARBA00023027"/>
    </source>
</evidence>
<dbReference type="InterPro" id="IPR003000">
    <property type="entry name" value="Sirtuin"/>
</dbReference>
<dbReference type="InterPro" id="IPR050134">
    <property type="entry name" value="NAD-dep_sirtuin_deacylases"/>
</dbReference>
<feature type="compositionally biased region" description="Polar residues" evidence="7">
    <location>
        <begin position="385"/>
        <end position="407"/>
    </location>
</feature>
<accession>A0A0L0D8W2</accession>
<comment type="cofactor">
    <cofactor evidence="1">
        <name>Zn(2+)</name>
        <dbReference type="ChEBI" id="CHEBI:29105"/>
    </cofactor>
</comment>
<keyword evidence="5" id="KW-0520">NAD</keyword>
<dbReference type="AlphaFoldDB" id="A0A0L0D8W2"/>
<evidence type="ECO:0000313" key="9">
    <source>
        <dbReference type="EMBL" id="KNC48779.1"/>
    </source>
</evidence>
<protein>
    <submittedName>
        <fullName evidence="9">Sir2 family histone deacetylase Hst2</fullName>
    </submittedName>
</protein>
<evidence type="ECO:0000256" key="4">
    <source>
        <dbReference type="ARBA" id="ARBA00022833"/>
    </source>
</evidence>
<evidence type="ECO:0000256" key="3">
    <source>
        <dbReference type="ARBA" id="ARBA00022723"/>
    </source>
</evidence>
<dbReference type="Proteomes" id="UP000054408">
    <property type="component" value="Unassembled WGS sequence"/>
</dbReference>
<dbReference type="GO" id="GO:0070403">
    <property type="term" value="F:NAD+ binding"/>
    <property type="evidence" value="ECO:0007669"/>
    <property type="project" value="InterPro"/>
</dbReference>
<name>A0A0L0D8W2_THETB</name>
<evidence type="ECO:0000256" key="7">
    <source>
        <dbReference type="SAM" id="MobiDB-lite"/>
    </source>
</evidence>
<keyword evidence="4 6" id="KW-0862">Zinc</keyword>
<dbReference type="PANTHER" id="PTHR11085">
    <property type="entry name" value="NAD-DEPENDENT PROTEIN DEACYLASE SIRTUIN-5, MITOCHONDRIAL-RELATED"/>
    <property type="match status" value="1"/>
</dbReference>